<keyword evidence="2" id="KW-1003">Cell membrane</keyword>
<evidence type="ECO:0000256" key="2">
    <source>
        <dbReference type="ARBA" id="ARBA00022475"/>
    </source>
</evidence>
<dbReference type="EMBL" id="JBBLZC010000022">
    <property type="protein sequence ID" value="MEK0085137.1"/>
    <property type="molecule type" value="Genomic_DNA"/>
</dbReference>
<keyword evidence="9" id="KW-1185">Reference proteome</keyword>
<keyword evidence="3 6" id="KW-0812">Transmembrane</keyword>
<evidence type="ECO:0000313" key="8">
    <source>
        <dbReference type="EMBL" id="MEK0085137.1"/>
    </source>
</evidence>
<feature type="transmembrane region" description="Helical" evidence="6">
    <location>
        <begin position="7"/>
        <end position="29"/>
    </location>
</feature>
<sequence length="66" mass="6872">MGFEIGGLVGLLVLIADIWAILNIIGSSASTGAKLVWVLVILVLPVLGLLIWLAAGPRAARLAEPR</sequence>
<evidence type="ECO:0000256" key="4">
    <source>
        <dbReference type="ARBA" id="ARBA00022989"/>
    </source>
</evidence>
<dbReference type="RefSeq" id="WP_418160984.1">
    <property type="nucleotide sequence ID" value="NZ_JBBLZC010000022.1"/>
</dbReference>
<keyword evidence="4 6" id="KW-1133">Transmembrane helix</keyword>
<reference evidence="8 9" key="1">
    <citation type="submission" date="2024-01" db="EMBL/GenBank/DDBJ databases">
        <title>Multi-omics insights into the function and evolution of sodium benzoate biodegradation pathways in Benzoatithermus flavus gen. nov., sp. nov. from hot spring.</title>
        <authorList>
            <person name="Hu C.-J."/>
            <person name="Li W.-J."/>
        </authorList>
    </citation>
    <scope>NUCLEOTIDE SEQUENCE [LARGE SCALE GENOMIC DNA]</scope>
    <source>
        <strain evidence="8 9">SYSU G07066</strain>
    </source>
</reference>
<evidence type="ECO:0000256" key="6">
    <source>
        <dbReference type="SAM" id="Phobius"/>
    </source>
</evidence>
<accession>A0ABU8XVC5</accession>
<evidence type="ECO:0000256" key="3">
    <source>
        <dbReference type="ARBA" id="ARBA00022692"/>
    </source>
</evidence>
<gene>
    <name evidence="8" type="ORF">U1T56_18445</name>
</gene>
<dbReference type="Proteomes" id="UP001375743">
    <property type="component" value="Unassembled WGS sequence"/>
</dbReference>
<dbReference type="InterPro" id="IPR027379">
    <property type="entry name" value="CLS_N"/>
</dbReference>
<feature type="domain" description="Cardiolipin synthase N-terminal" evidence="7">
    <location>
        <begin position="15"/>
        <end position="57"/>
    </location>
</feature>
<evidence type="ECO:0000256" key="5">
    <source>
        <dbReference type="ARBA" id="ARBA00023136"/>
    </source>
</evidence>
<evidence type="ECO:0000256" key="1">
    <source>
        <dbReference type="ARBA" id="ARBA00004651"/>
    </source>
</evidence>
<name>A0ABU8XVC5_9PROT</name>
<keyword evidence="5 6" id="KW-0472">Membrane</keyword>
<evidence type="ECO:0000259" key="7">
    <source>
        <dbReference type="Pfam" id="PF13396"/>
    </source>
</evidence>
<dbReference type="Pfam" id="PF13396">
    <property type="entry name" value="PLDc_N"/>
    <property type="match status" value="1"/>
</dbReference>
<comment type="caution">
    <text evidence="8">The sequence shown here is derived from an EMBL/GenBank/DDBJ whole genome shotgun (WGS) entry which is preliminary data.</text>
</comment>
<feature type="transmembrane region" description="Helical" evidence="6">
    <location>
        <begin position="35"/>
        <end position="56"/>
    </location>
</feature>
<comment type="subcellular location">
    <subcellularLocation>
        <location evidence="1">Cell membrane</location>
        <topology evidence="1">Multi-pass membrane protein</topology>
    </subcellularLocation>
</comment>
<evidence type="ECO:0000313" key="9">
    <source>
        <dbReference type="Proteomes" id="UP001375743"/>
    </source>
</evidence>
<protein>
    <submittedName>
        <fullName evidence="8">PLDc N-terminal domain-containing protein</fullName>
    </submittedName>
</protein>
<proteinExistence type="predicted"/>
<organism evidence="8 9">
    <name type="scientific">Benzoatithermus flavus</name>
    <dbReference type="NCBI Taxonomy" id="3108223"/>
    <lineage>
        <taxon>Bacteria</taxon>
        <taxon>Pseudomonadati</taxon>
        <taxon>Pseudomonadota</taxon>
        <taxon>Alphaproteobacteria</taxon>
        <taxon>Geminicoccales</taxon>
        <taxon>Geminicoccaceae</taxon>
        <taxon>Benzoatithermus</taxon>
    </lineage>
</organism>